<keyword evidence="2" id="KW-1185">Reference proteome</keyword>
<accession>A0A8J4A157</accession>
<organism evidence="1 2">
    <name type="scientific">Virgisporangium ochraceum</name>
    <dbReference type="NCBI Taxonomy" id="65505"/>
    <lineage>
        <taxon>Bacteria</taxon>
        <taxon>Bacillati</taxon>
        <taxon>Actinomycetota</taxon>
        <taxon>Actinomycetes</taxon>
        <taxon>Micromonosporales</taxon>
        <taxon>Micromonosporaceae</taxon>
        <taxon>Virgisporangium</taxon>
    </lineage>
</organism>
<evidence type="ECO:0000313" key="2">
    <source>
        <dbReference type="Proteomes" id="UP000635606"/>
    </source>
</evidence>
<dbReference type="RefSeq" id="WP_203932040.1">
    <property type="nucleotide sequence ID" value="NZ_BOPH01000097.1"/>
</dbReference>
<comment type="caution">
    <text evidence="1">The sequence shown here is derived from an EMBL/GenBank/DDBJ whole genome shotgun (WGS) entry which is preliminary data.</text>
</comment>
<reference evidence="1" key="1">
    <citation type="submission" date="2021-01" db="EMBL/GenBank/DDBJ databases">
        <title>Whole genome shotgun sequence of Virgisporangium ochraceum NBRC 16418.</title>
        <authorList>
            <person name="Komaki H."/>
            <person name="Tamura T."/>
        </authorList>
    </citation>
    <scope>NUCLEOTIDE SEQUENCE</scope>
    <source>
        <strain evidence="1">NBRC 16418</strain>
    </source>
</reference>
<gene>
    <name evidence="1" type="ORF">Voc01_071050</name>
</gene>
<proteinExistence type="predicted"/>
<name>A0A8J4A157_9ACTN</name>
<sequence length="157" mass="17822">MAKRPWNWNDRALTRFVAAARAGDVHTILDLPPDRDPRAALLGGDARKYKHAWERLLALHVARDHFEHEVDGVIYDYAEVRFFRNDDDGYVQQRLAVDLGVLHSVDAFGVHDGQLAYGWWQAALEGPYPEGAREELARIGPLLDERTRALLAPLMTP</sequence>
<dbReference type="AlphaFoldDB" id="A0A8J4A157"/>
<dbReference type="EMBL" id="BOPH01000097">
    <property type="protein sequence ID" value="GIJ72188.1"/>
    <property type="molecule type" value="Genomic_DNA"/>
</dbReference>
<dbReference type="Proteomes" id="UP000635606">
    <property type="component" value="Unassembled WGS sequence"/>
</dbReference>
<protein>
    <submittedName>
        <fullName evidence="1">Uncharacterized protein</fullName>
    </submittedName>
</protein>
<evidence type="ECO:0000313" key="1">
    <source>
        <dbReference type="EMBL" id="GIJ72188.1"/>
    </source>
</evidence>